<dbReference type="EMBL" id="JAPQKS010000006">
    <property type="protein sequence ID" value="KAJ5223497.1"/>
    <property type="molecule type" value="Genomic_DNA"/>
</dbReference>
<dbReference type="RefSeq" id="XP_058327680.1">
    <property type="nucleotide sequence ID" value="XM_058477335.1"/>
</dbReference>
<comment type="caution">
    <text evidence="2">The sequence shown here is derived from an EMBL/GenBank/DDBJ whole genome shotgun (WGS) entry which is preliminary data.</text>
</comment>
<keyword evidence="3" id="KW-1185">Reference proteome</keyword>
<organism evidence="2 3">
    <name type="scientific">Penicillium chermesinum</name>
    <dbReference type="NCBI Taxonomy" id="63820"/>
    <lineage>
        <taxon>Eukaryota</taxon>
        <taxon>Fungi</taxon>
        <taxon>Dikarya</taxon>
        <taxon>Ascomycota</taxon>
        <taxon>Pezizomycotina</taxon>
        <taxon>Eurotiomycetes</taxon>
        <taxon>Eurotiomycetidae</taxon>
        <taxon>Eurotiales</taxon>
        <taxon>Aspergillaceae</taxon>
        <taxon>Penicillium</taxon>
    </lineage>
</organism>
<protein>
    <submittedName>
        <fullName evidence="2">Uncharacterized protein</fullName>
    </submittedName>
</protein>
<feature type="compositionally biased region" description="Polar residues" evidence="1">
    <location>
        <begin position="51"/>
        <end position="70"/>
    </location>
</feature>
<dbReference type="AlphaFoldDB" id="A0A9W9NP19"/>
<feature type="region of interest" description="Disordered" evidence="1">
    <location>
        <begin position="51"/>
        <end position="95"/>
    </location>
</feature>
<evidence type="ECO:0000313" key="2">
    <source>
        <dbReference type="EMBL" id="KAJ5223497.1"/>
    </source>
</evidence>
<sequence length="110" mass="12322">MQIFVLPEKLTFLIDVYTLKDKAFSYLTKSSTNVRSWEKWCDIVEVTTTRTSKSQNQTMRKTTAKNPTMKRTTKGTPPVLLPPPTPIMASVPLQRPPRRDAVIGGAVMAA</sequence>
<name>A0A9W9NP19_9EURO</name>
<reference evidence="2" key="2">
    <citation type="journal article" date="2023" name="IMA Fungus">
        <title>Comparative genomic study of the Penicillium genus elucidates a diverse pangenome and 15 lateral gene transfer events.</title>
        <authorList>
            <person name="Petersen C."/>
            <person name="Sorensen T."/>
            <person name="Nielsen M.R."/>
            <person name="Sondergaard T.E."/>
            <person name="Sorensen J.L."/>
            <person name="Fitzpatrick D.A."/>
            <person name="Frisvad J.C."/>
            <person name="Nielsen K.L."/>
        </authorList>
    </citation>
    <scope>NUCLEOTIDE SEQUENCE</scope>
    <source>
        <strain evidence="2">IBT 19713</strain>
    </source>
</reference>
<gene>
    <name evidence="2" type="ORF">N7468_008039</name>
</gene>
<dbReference type="GeneID" id="83204638"/>
<reference evidence="2" key="1">
    <citation type="submission" date="2022-11" db="EMBL/GenBank/DDBJ databases">
        <authorList>
            <person name="Petersen C."/>
        </authorList>
    </citation>
    <scope>NUCLEOTIDE SEQUENCE</scope>
    <source>
        <strain evidence="2">IBT 19713</strain>
    </source>
</reference>
<evidence type="ECO:0000313" key="3">
    <source>
        <dbReference type="Proteomes" id="UP001150941"/>
    </source>
</evidence>
<dbReference type="Proteomes" id="UP001150941">
    <property type="component" value="Unassembled WGS sequence"/>
</dbReference>
<accession>A0A9W9NP19</accession>
<evidence type="ECO:0000256" key="1">
    <source>
        <dbReference type="SAM" id="MobiDB-lite"/>
    </source>
</evidence>
<proteinExistence type="predicted"/>